<evidence type="ECO:0000313" key="1">
    <source>
        <dbReference type="EMBL" id="CAK8995748.1"/>
    </source>
</evidence>
<gene>
    <name evidence="1" type="ORF">SCF082_LOCUS4493</name>
</gene>
<dbReference type="EMBL" id="CAXAMM010002325">
    <property type="protein sequence ID" value="CAK8995748.1"/>
    <property type="molecule type" value="Genomic_DNA"/>
</dbReference>
<comment type="caution">
    <text evidence="1">The sequence shown here is derived from an EMBL/GenBank/DDBJ whole genome shotgun (WGS) entry which is preliminary data.</text>
</comment>
<organism evidence="1 2">
    <name type="scientific">Durusdinium trenchii</name>
    <dbReference type="NCBI Taxonomy" id="1381693"/>
    <lineage>
        <taxon>Eukaryota</taxon>
        <taxon>Sar</taxon>
        <taxon>Alveolata</taxon>
        <taxon>Dinophyceae</taxon>
        <taxon>Suessiales</taxon>
        <taxon>Symbiodiniaceae</taxon>
        <taxon>Durusdinium</taxon>
    </lineage>
</organism>
<evidence type="ECO:0000313" key="2">
    <source>
        <dbReference type="Proteomes" id="UP001642464"/>
    </source>
</evidence>
<accession>A0ABP0I2S3</accession>
<sequence>MQGPCASLRSAGCSGKYASNVHRDIMRKVIKNDPNQVVIDWIEVPVQKQYGPNGVEMRKHPVVLPHKLVCEPCWPRIDPADVETYWQNLESHQSPLASISPDHSHIPLWIWGDECQFRENGDELLLICIGCVVDARKFSVEVCYPLALCRSELKAGFTTVQGILQVVLESLMILYNEGAGVGEELRKYAITEIRGPLLDLPSFTVNMIRWDGMHIINLGADLWVVGSLVRKLMSYDVFGGFDMEESDRLLIAYDLFRAWARTNKVQCFYYNLN</sequence>
<keyword evidence="2" id="KW-1185">Reference proteome</keyword>
<name>A0ABP0I2S3_9DINO</name>
<protein>
    <submittedName>
        <fullName evidence="1">Uncharacterized protein</fullName>
    </submittedName>
</protein>
<reference evidence="1 2" key="1">
    <citation type="submission" date="2024-02" db="EMBL/GenBank/DDBJ databases">
        <authorList>
            <person name="Chen Y."/>
            <person name="Shah S."/>
            <person name="Dougan E. K."/>
            <person name="Thang M."/>
            <person name="Chan C."/>
        </authorList>
    </citation>
    <scope>NUCLEOTIDE SEQUENCE [LARGE SCALE GENOMIC DNA]</scope>
</reference>
<proteinExistence type="predicted"/>
<dbReference type="Proteomes" id="UP001642464">
    <property type="component" value="Unassembled WGS sequence"/>
</dbReference>